<dbReference type="InterPro" id="IPR008927">
    <property type="entry name" value="6-PGluconate_DH-like_C_sf"/>
</dbReference>
<evidence type="ECO:0000259" key="5">
    <source>
        <dbReference type="Pfam" id="PF14833"/>
    </source>
</evidence>
<keyword evidence="2" id="KW-0560">Oxidoreductase</keyword>
<dbReference type="PANTHER" id="PTHR43060:SF15">
    <property type="entry name" value="3-HYDROXYISOBUTYRATE DEHYDROGENASE-LIKE 1, MITOCHONDRIAL-RELATED"/>
    <property type="match status" value="1"/>
</dbReference>
<dbReference type="Gene3D" id="1.10.1040.10">
    <property type="entry name" value="N-(1-d-carboxylethyl)-l-norvaline Dehydrogenase, domain 2"/>
    <property type="match status" value="1"/>
</dbReference>
<feature type="domain" description="6-phosphogluconate dehydrogenase NADP-binding" evidence="4">
    <location>
        <begin position="14"/>
        <end position="166"/>
    </location>
</feature>
<evidence type="ECO:0008006" key="8">
    <source>
        <dbReference type="Google" id="ProtNLM"/>
    </source>
</evidence>
<dbReference type="InterPro" id="IPR015815">
    <property type="entry name" value="HIBADH-related"/>
</dbReference>
<dbReference type="SUPFAM" id="SSF48179">
    <property type="entry name" value="6-phosphogluconate dehydrogenase C-terminal domain-like"/>
    <property type="match status" value="1"/>
</dbReference>
<dbReference type="InterPro" id="IPR029752">
    <property type="entry name" value="D-isomer_DH_CS1"/>
</dbReference>
<comment type="similarity">
    <text evidence="1">Belongs to the HIBADH-related family.</text>
</comment>
<protein>
    <recommendedName>
        <fullName evidence="8">NAD(P)-dependent oxidoreductase</fullName>
    </recommendedName>
</protein>
<dbReference type="Gene3D" id="3.40.50.720">
    <property type="entry name" value="NAD(P)-binding Rossmann-like Domain"/>
    <property type="match status" value="1"/>
</dbReference>
<evidence type="ECO:0000313" key="6">
    <source>
        <dbReference type="EMBL" id="GAA4113171.1"/>
    </source>
</evidence>
<dbReference type="PROSITE" id="PS00065">
    <property type="entry name" value="D_2_HYDROXYACID_DH_1"/>
    <property type="match status" value="1"/>
</dbReference>
<dbReference type="Pfam" id="PF03446">
    <property type="entry name" value="NAD_binding_2"/>
    <property type="match status" value="1"/>
</dbReference>
<organism evidence="6 7">
    <name type="scientific">Nocardioides fonticola</name>
    <dbReference type="NCBI Taxonomy" id="450363"/>
    <lineage>
        <taxon>Bacteria</taxon>
        <taxon>Bacillati</taxon>
        <taxon>Actinomycetota</taxon>
        <taxon>Actinomycetes</taxon>
        <taxon>Propionibacteriales</taxon>
        <taxon>Nocardioidaceae</taxon>
        <taxon>Nocardioides</taxon>
    </lineage>
</organism>
<evidence type="ECO:0000259" key="4">
    <source>
        <dbReference type="Pfam" id="PF03446"/>
    </source>
</evidence>
<evidence type="ECO:0000256" key="3">
    <source>
        <dbReference type="ARBA" id="ARBA00023027"/>
    </source>
</evidence>
<dbReference type="InterPro" id="IPR006115">
    <property type="entry name" value="6PGDH_NADP-bd"/>
</dbReference>
<reference evidence="7" key="1">
    <citation type="journal article" date="2019" name="Int. J. Syst. Evol. Microbiol.">
        <title>The Global Catalogue of Microorganisms (GCM) 10K type strain sequencing project: providing services to taxonomists for standard genome sequencing and annotation.</title>
        <authorList>
            <consortium name="The Broad Institute Genomics Platform"/>
            <consortium name="The Broad Institute Genome Sequencing Center for Infectious Disease"/>
            <person name="Wu L."/>
            <person name="Ma J."/>
        </authorList>
    </citation>
    <scope>NUCLEOTIDE SEQUENCE [LARGE SCALE GENOMIC DNA]</scope>
    <source>
        <strain evidence="7">JCM 16703</strain>
    </source>
</reference>
<dbReference type="InterPro" id="IPR013328">
    <property type="entry name" value="6PGD_dom2"/>
</dbReference>
<feature type="domain" description="3-hydroxyisobutyrate dehydrogenase-like NAD-binding" evidence="5">
    <location>
        <begin position="171"/>
        <end position="290"/>
    </location>
</feature>
<dbReference type="PANTHER" id="PTHR43060">
    <property type="entry name" value="3-HYDROXYISOBUTYRATE DEHYDROGENASE-LIKE 1, MITOCHONDRIAL-RELATED"/>
    <property type="match status" value="1"/>
</dbReference>
<accession>A0ABP7XEP6</accession>
<evidence type="ECO:0000256" key="1">
    <source>
        <dbReference type="ARBA" id="ARBA00009080"/>
    </source>
</evidence>
<sequence length="299" mass="29666">MSPGASGAPEPPRLAVIGLGALGAPVAGRLVATGEHRVVGYDLDPARADAVPGLTRAASPTAAARGACIVLTCLPTSADVAAVVDDVLPVLEPGALLLDLTSGEAAATRALGARLAARGVRLVDAAVTGGVARAATGDLAVLLGGAPDDVAEAIRVLAPVGSTFLHGGPLGAGQMLKSLNNLVSATGLAIAGEALRIGAAHGLAPELVVQVLNAGSGRNHATETKLVPHVLTGAHASGFGLDLMVKDLGLALALAEDGRVETPLARAVLDRWRSVGAALGPGRDHTEIARIHPRPEDAP</sequence>
<keyword evidence="3" id="KW-0520">NAD</keyword>
<dbReference type="InterPro" id="IPR029154">
    <property type="entry name" value="HIBADH-like_NADP-bd"/>
</dbReference>
<evidence type="ECO:0000313" key="7">
    <source>
        <dbReference type="Proteomes" id="UP001501495"/>
    </source>
</evidence>
<comment type="caution">
    <text evidence="6">The sequence shown here is derived from an EMBL/GenBank/DDBJ whole genome shotgun (WGS) entry which is preliminary data.</text>
</comment>
<dbReference type="SUPFAM" id="SSF51735">
    <property type="entry name" value="NAD(P)-binding Rossmann-fold domains"/>
    <property type="match status" value="1"/>
</dbReference>
<dbReference type="PIRSF" id="PIRSF000103">
    <property type="entry name" value="HIBADH"/>
    <property type="match status" value="1"/>
</dbReference>
<dbReference type="EMBL" id="BAAAZH010000008">
    <property type="protein sequence ID" value="GAA4113171.1"/>
    <property type="molecule type" value="Genomic_DNA"/>
</dbReference>
<evidence type="ECO:0000256" key="2">
    <source>
        <dbReference type="ARBA" id="ARBA00023002"/>
    </source>
</evidence>
<gene>
    <name evidence="6" type="ORF">GCM10022215_10170</name>
</gene>
<keyword evidence="7" id="KW-1185">Reference proteome</keyword>
<dbReference type="InterPro" id="IPR036291">
    <property type="entry name" value="NAD(P)-bd_dom_sf"/>
</dbReference>
<dbReference type="Pfam" id="PF14833">
    <property type="entry name" value="NAD_binding_11"/>
    <property type="match status" value="1"/>
</dbReference>
<dbReference type="Proteomes" id="UP001501495">
    <property type="component" value="Unassembled WGS sequence"/>
</dbReference>
<name>A0ABP7XEP6_9ACTN</name>
<proteinExistence type="inferred from homology"/>
<dbReference type="RefSeq" id="WP_344732163.1">
    <property type="nucleotide sequence ID" value="NZ_BAAAZH010000008.1"/>
</dbReference>